<evidence type="ECO:0000313" key="4">
    <source>
        <dbReference type="Proteomes" id="UP000032361"/>
    </source>
</evidence>
<dbReference type="STRING" id="1382798.PK35_08680"/>
<feature type="domain" description="LPS-assembly protein LptD central" evidence="2">
    <location>
        <begin position="242"/>
        <end position="717"/>
    </location>
</feature>
<dbReference type="OrthoDB" id="9802320at2"/>
<evidence type="ECO:0000259" key="2">
    <source>
        <dbReference type="Pfam" id="PF19838"/>
    </source>
</evidence>
<dbReference type="EMBL" id="JTDV01000005">
    <property type="protein sequence ID" value="KJD33032.1"/>
    <property type="molecule type" value="Genomic_DNA"/>
</dbReference>
<dbReference type="PANTHER" id="PTHR30189">
    <property type="entry name" value="LPS-ASSEMBLY PROTEIN"/>
    <property type="match status" value="1"/>
</dbReference>
<dbReference type="GO" id="GO:0009279">
    <property type="term" value="C:cell outer membrane"/>
    <property type="evidence" value="ECO:0007669"/>
    <property type="project" value="TreeGrafter"/>
</dbReference>
<proteinExistence type="predicted"/>
<evidence type="ECO:0000256" key="1">
    <source>
        <dbReference type="SAM" id="MobiDB-lite"/>
    </source>
</evidence>
<dbReference type="PATRIC" id="fig|1382798.3.peg.3084"/>
<keyword evidence="4" id="KW-1185">Reference proteome</keyword>
<name>A0A0D7W5C5_9FLAO</name>
<comment type="caution">
    <text evidence="3">The sequence shown here is derived from an EMBL/GenBank/DDBJ whole genome shotgun (WGS) entry which is preliminary data.</text>
</comment>
<gene>
    <name evidence="3" type="ORF">PK35_08680</name>
</gene>
<sequence length="920" mass="104705">MAFQKPSHTFTKIHLKALHTNNFKILFALSFTMFINMLSYAQDIPKKKASFERTEKDVALKETDSLTVLELNDVEIEQDSTITDSVKPKKELLEHKVVYHADDYTRFSQKDHKLYLYNNASIDYGDMNIKAGIIIIDHVNNTVYAKGIVDSTGAYTQKPVFKQSNSEVEPDSILFNTKSKKALIYNSKTAQGEGTVIANITKKENDSVYFLKNAKYTTSENLDDPEYYIKLRKAKIVPGKKIVTGLANLFIYDVPTPLGLPFGFFPQSEKHTSGVIFPTFGENNTRGFFLQNGGYYFAISDYIDLAVMGDYYTNGSYGLRVENTYNRRYKYRGNFALRYENLINSERGFSDYSKNVIYNIRWSHSQDSKASPSSRFSASVNLGSSRYYRNSINQVNAGSFLNNTLSSSVSYSKSFAGEPEVNFSLTATHSQNTNTQVINMTLPTLQASVGRIYPLAPKEGTKKGLIQNINLQYNIRGENRITTTDSLFFKKEMFNDAKIGFQHSIPLSTNFKLFKYFSVSASTSYNEVWTFKTVEKHFDEINREVITDTINGFDAFRTYNFSTSLGTTIYGMFNFEKKGKDPKIQKIRHVMRPSISYNINPAFDKYYDSYEVISADGLTTSDVEYTRFEQSIFGTPGKTFSSSMGISLANNFEAKVKDKDSTATEPKNIKLLNNLNFSTSYNFAGDSLQWSPVRMSGGTQFFDNKLSVNFGATLDPYALDNNNRKIDKFNIDNGGSLFRLTSANATASWSFSSKSGDKKNDEKKQQGIDENLRSGGRDDDLFGMPQDFANEQIQDKKGEEDEATKSFYNFKIPWNLRLAYAVNYSNSARQNEISSHSLMFSGDIKLTENWNIGASSGYDLKNAGFTYTQLRFERDLMSWRMNFSWIPFSTNASWNFFIGIKSSLLSDLKYEKRRQPDRRL</sequence>
<feature type="region of interest" description="Disordered" evidence="1">
    <location>
        <begin position="750"/>
        <end position="784"/>
    </location>
</feature>
<dbReference type="PANTHER" id="PTHR30189:SF1">
    <property type="entry name" value="LPS-ASSEMBLY PROTEIN LPTD"/>
    <property type="match status" value="1"/>
</dbReference>
<dbReference type="InterPro" id="IPR045659">
    <property type="entry name" value="LptD_2"/>
</dbReference>
<dbReference type="AlphaFoldDB" id="A0A0D7W5C5"/>
<dbReference type="Proteomes" id="UP000032361">
    <property type="component" value="Unassembled WGS sequence"/>
</dbReference>
<reference evidence="3 4" key="1">
    <citation type="journal article" date="2015" name="Antonie Van Leeuwenhoek">
        <title>Tamlana nanhaiensis sp. nov., isolated from surface seawater collected from the South China Sea.</title>
        <authorList>
            <person name="Liu X."/>
            <person name="Lai Q."/>
            <person name="Du Y."/>
            <person name="Li G."/>
            <person name="Sun F."/>
            <person name="Shao Z."/>
        </authorList>
    </citation>
    <scope>NUCLEOTIDE SEQUENCE [LARGE SCALE GENOMIC DNA]</scope>
    <source>
        <strain evidence="3 4">FHC16</strain>
    </source>
</reference>
<dbReference type="RefSeq" id="WP_044626306.1">
    <property type="nucleotide sequence ID" value="NZ_JTDV01000005.1"/>
</dbReference>
<feature type="compositionally biased region" description="Basic and acidic residues" evidence="1">
    <location>
        <begin position="755"/>
        <end position="780"/>
    </location>
</feature>
<organism evidence="3 4">
    <name type="scientific">Neotamlana nanhaiensis</name>
    <dbReference type="NCBI Taxonomy" id="1382798"/>
    <lineage>
        <taxon>Bacteria</taxon>
        <taxon>Pseudomonadati</taxon>
        <taxon>Bacteroidota</taxon>
        <taxon>Flavobacteriia</taxon>
        <taxon>Flavobacteriales</taxon>
        <taxon>Flavobacteriaceae</taxon>
        <taxon>Neotamlana</taxon>
    </lineage>
</organism>
<accession>A0A0D7W5C5</accession>
<evidence type="ECO:0000313" key="3">
    <source>
        <dbReference type="EMBL" id="KJD33032.1"/>
    </source>
</evidence>
<dbReference type="InterPro" id="IPR050218">
    <property type="entry name" value="LptD"/>
</dbReference>
<dbReference type="Pfam" id="PF19838">
    <property type="entry name" value="LptD_2"/>
    <property type="match status" value="1"/>
</dbReference>
<dbReference type="GO" id="GO:1990351">
    <property type="term" value="C:transporter complex"/>
    <property type="evidence" value="ECO:0007669"/>
    <property type="project" value="TreeGrafter"/>
</dbReference>
<protein>
    <submittedName>
        <fullName evidence="3">Organic solvent tolerance protein OstA</fullName>
    </submittedName>
</protein>